<gene>
    <name evidence="1" type="ORF">P3T76_013858</name>
</gene>
<keyword evidence="2" id="KW-1185">Reference proteome</keyword>
<name>A0AAD9G2G8_9STRA</name>
<comment type="caution">
    <text evidence="1">The sequence shown here is derived from an EMBL/GenBank/DDBJ whole genome shotgun (WGS) entry which is preliminary data.</text>
</comment>
<dbReference type="SUPFAM" id="SSF75011">
    <property type="entry name" value="3-carboxy-cis,cis-mucoante lactonizing enzyme"/>
    <property type="match status" value="1"/>
</dbReference>
<proteinExistence type="predicted"/>
<dbReference type="Proteomes" id="UP001259832">
    <property type="component" value="Unassembled WGS sequence"/>
</dbReference>
<organism evidence="1 2">
    <name type="scientific">Phytophthora citrophthora</name>
    <dbReference type="NCBI Taxonomy" id="4793"/>
    <lineage>
        <taxon>Eukaryota</taxon>
        <taxon>Sar</taxon>
        <taxon>Stramenopiles</taxon>
        <taxon>Oomycota</taxon>
        <taxon>Peronosporomycetes</taxon>
        <taxon>Peronosporales</taxon>
        <taxon>Peronosporaceae</taxon>
        <taxon>Phytophthora</taxon>
    </lineage>
</organism>
<reference evidence="1" key="1">
    <citation type="submission" date="2023-08" db="EMBL/GenBank/DDBJ databases">
        <title>Reference Genome Resource for the Citrus Pathogen Phytophthora citrophthora.</title>
        <authorList>
            <person name="Moller H."/>
            <person name="Coetzee B."/>
            <person name="Rose L.J."/>
            <person name="Van Niekerk J.M."/>
        </authorList>
    </citation>
    <scope>NUCLEOTIDE SEQUENCE</scope>
    <source>
        <strain evidence="1">STE-U-9442</strain>
    </source>
</reference>
<dbReference type="AlphaFoldDB" id="A0AAD9G2G8"/>
<evidence type="ECO:0000313" key="2">
    <source>
        <dbReference type="Proteomes" id="UP001259832"/>
    </source>
</evidence>
<accession>A0AAD9G2G8</accession>
<evidence type="ECO:0000313" key="1">
    <source>
        <dbReference type="EMBL" id="KAK1930536.1"/>
    </source>
</evidence>
<protein>
    <submittedName>
        <fullName evidence="1">Uncharacterized protein</fullName>
    </submittedName>
</protein>
<sequence>MRTAQNSLVLKCADELLRVVDARKFCAGFVDVRHSLELPSGVTFIKRNSSGGAGIALENTVDEDGEWSGTIYIVDFQTGDVGVRTLPRLNEMAADIFVDEKGEQVAMVGATNSDVHVDSTEGLTLFVTEKWTFMVLVIGKVLYHFQIDQDLTNCPVKRLVLDHHVLDGVWIDQDTAFAILFVNGQISIASVNGVGCFELLEIETSSTMSKHLSLSALLGQAVPAALQPSSLTLSPKSLQQALMMGIENP</sequence>
<dbReference type="EMBL" id="JASMQC010000038">
    <property type="protein sequence ID" value="KAK1930536.1"/>
    <property type="molecule type" value="Genomic_DNA"/>
</dbReference>